<dbReference type="EMBL" id="CP036261">
    <property type="protein sequence ID" value="QDS90134.1"/>
    <property type="molecule type" value="Genomic_DNA"/>
</dbReference>
<sequence length="322" mass="35884">MSNISKFMDDHFRHFNARETVAAAQAYKDQLASGNKMMVSLAGAMSTGEIGRSLAEMIRQDKVHAISCTAANLEEDIFNLMAHDEYKIVPNWRALSTEDEVELLNQGFNRVTDTCIPETVMRNIEGRLLTLWKDAADNDRPRFPYEFMYELLDDPTLEPLFQIPKENSWMLAAKEKGLPIFVPGIEDSTLGNIFAARVTQGVVSSHRAMRSGTEQMSKLIGWYQEQTNSGAEIGFFQVGGGIAGDFAICVVPTMIQDLKLDIPLWSYFCQISDAVTSYGGYSGAVPNEKITWCKLSGEAPKFMIQSDASIVAPLMFAYILGW</sequence>
<evidence type="ECO:0000313" key="3">
    <source>
        <dbReference type="EMBL" id="QDS90134.1"/>
    </source>
</evidence>
<accession>A0A517M5I5</accession>
<evidence type="ECO:0000256" key="2">
    <source>
        <dbReference type="ARBA" id="ARBA00023027"/>
    </source>
</evidence>
<gene>
    <name evidence="3" type="ORF">EC9_43380</name>
</gene>
<dbReference type="Pfam" id="PF01916">
    <property type="entry name" value="DS"/>
    <property type="match status" value="1"/>
</dbReference>
<dbReference type="KEGG" id="ruv:EC9_43380"/>
<evidence type="ECO:0000313" key="4">
    <source>
        <dbReference type="Proteomes" id="UP000319557"/>
    </source>
</evidence>
<dbReference type="InterPro" id="IPR036982">
    <property type="entry name" value="Deoxyhypusine_synthase_sf"/>
</dbReference>
<dbReference type="Gene3D" id="3.40.910.10">
    <property type="entry name" value="Deoxyhypusine synthase"/>
    <property type="match status" value="1"/>
</dbReference>
<dbReference type="AlphaFoldDB" id="A0A517M5I5"/>
<dbReference type="RefSeq" id="WP_145348013.1">
    <property type="nucleotide sequence ID" value="NZ_CP036261.1"/>
</dbReference>
<organism evidence="3 4">
    <name type="scientific">Rosistilla ulvae</name>
    <dbReference type="NCBI Taxonomy" id="1930277"/>
    <lineage>
        <taxon>Bacteria</taxon>
        <taxon>Pseudomonadati</taxon>
        <taxon>Planctomycetota</taxon>
        <taxon>Planctomycetia</taxon>
        <taxon>Pirellulales</taxon>
        <taxon>Pirellulaceae</taxon>
        <taxon>Rosistilla</taxon>
    </lineage>
</organism>
<dbReference type="PANTHER" id="PTHR11703">
    <property type="entry name" value="DEOXYHYPUSINE SYNTHASE"/>
    <property type="match status" value="1"/>
</dbReference>
<dbReference type="InterPro" id="IPR029035">
    <property type="entry name" value="DHS-like_NAD/FAD-binding_dom"/>
</dbReference>
<name>A0A517M5I5_9BACT</name>
<evidence type="ECO:0000256" key="1">
    <source>
        <dbReference type="ARBA" id="ARBA00009892"/>
    </source>
</evidence>
<dbReference type="SUPFAM" id="SSF52467">
    <property type="entry name" value="DHS-like NAD/FAD-binding domain"/>
    <property type="match status" value="1"/>
</dbReference>
<keyword evidence="4" id="KW-1185">Reference proteome</keyword>
<dbReference type="OrthoDB" id="19805at2"/>
<dbReference type="PANTHER" id="PTHR11703:SF0">
    <property type="entry name" value="DEOXYHYPUSINE SYNTHASE"/>
    <property type="match status" value="1"/>
</dbReference>
<dbReference type="GO" id="GO:0005737">
    <property type="term" value="C:cytoplasm"/>
    <property type="evidence" value="ECO:0007669"/>
    <property type="project" value="TreeGrafter"/>
</dbReference>
<reference evidence="3 4" key="1">
    <citation type="submission" date="2019-02" db="EMBL/GenBank/DDBJ databases">
        <title>Deep-cultivation of Planctomycetes and their phenomic and genomic characterization uncovers novel biology.</title>
        <authorList>
            <person name="Wiegand S."/>
            <person name="Jogler M."/>
            <person name="Boedeker C."/>
            <person name="Pinto D."/>
            <person name="Vollmers J."/>
            <person name="Rivas-Marin E."/>
            <person name="Kohn T."/>
            <person name="Peeters S.H."/>
            <person name="Heuer A."/>
            <person name="Rast P."/>
            <person name="Oberbeckmann S."/>
            <person name="Bunk B."/>
            <person name="Jeske O."/>
            <person name="Meyerdierks A."/>
            <person name="Storesund J.E."/>
            <person name="Kallscheuer N."/>
            <person name="Luecker S."/>
            <person name="Lage O.M."/>
            <person name="Pohl T."/>
            <person name="Merkel B.J."/>
            <person name="Hornburger P."/>
            <person name="Mueller R.-W."/>
            <person name="Bruemmer F."/>
            <person name="Labrenz M."/>
            <person name="Spormann A.M."/>
            <person name="Op den Camp H."/>
            <person name="Overmann J."/>
            <person name="Amann R."/>
            <person name="Jetten M.S.M."/>
            <person name="Mascher T."/>
            <person name="Medema M.H."/>
            <person name="Devos D.P."/>
            <person name="Kaster A.-K."/>
            <person name="Ovreas L."/>
            <person name="Rohde M."/>
            <person name="Galperin M.Y."/>
            <person name="Jogler C."/>
        </authorList>
    </citation>
    <scope>NUCLEOTIDE SEQUENCE [LARGE SCALE GENOMIC DNA]</scope>
    <source>
        <strain evidence="3 4">EC9</strain>
    </source>
</reference>
<comment type="similarity">
    <text evidence="1">Belongs to the deoxyhypusine synthase family.</text>
</comment>
<dbReference type="GO" id="GO:0034038">
    <property type="term" value="F:deoxyhypusine synthase activity"/>
    <property type="evidence" value="ECO:0007669"/>
    <property type="project" value="TreeGrafter"/>
</dbReference>
<keyword evidence="2" id="KW-0520">NAD</keyword>
<protein>
    <submittedName>
        <fullName evidence="3">Putative deoxyhypusine synthase</fullName>
    </submittedName>
</protein>
<proteinExistence type="inferred from homology"/>
<dbReference type="InterPro" id="IPR002773">
    <property type="entry name" value="Deoxyhypusine_synthase"/>
</dbReference>
<dbReference type="Proteomes" id="UP000319557">
    <property type="component" value="Chromosome"/>
</dbReference>